<comment type="caution">
    <text evidence="1">The sequence shown here is derived from an EMBL/GenBank/DDBJ whole genome shotgun (WGS) entry which is preliminary data.</text>
</comment>
<evidence type="ECO:0000313" key="1">
    <source>
        <dbReference type="EMBL" id="MBP1917803.1"/>
    </source>
</evidence>
<keyword evidence="2" id="KW-1185">Reference proteome</keyword>
<dbReference type="EMBL" id="JAGGKC010000001">
    <property type="protein sequence ID" value="MBP1917803.1"/>
    <property type="molecule type" value="Genomic_DNA"/>
</dbReference>
<gene>
    <name evidence="1" type="ORF">J2Z34_000266</name>
</gene>
<reference evidence="1 2" key="1">
    <citation type="submission" date="2021-03" db="EMBL/GenBank/DDBJ databases">
        <title>Genomic Encyclopedia of Type Strains, Phase IV (KMG-IV): sequencing the most valuable type-strain genomes for metagenomic binning, comparative biology and taxonomic classification.</title>
        <authorList>
            <person name="Goeker M."/>
        </authorList>
    </citation>
    <scope>NUCLEOTIDE SEQUENCE [LARGE SCALE GENOMIC DNA]</scope>
    <source>
        <strain evidence="1 2">DSM 6139</strain>
    </source>
</reference>
<accession>A0ABS4FZS8</accession>
<name>A0ABS4FZS8_9CLOT</name>
<evidence type="ECO:0000313" key="2">
    <source>
        <dbReference type="Proteomes" id="UP001519271"/>
    </source>
</evidence>
<organism evidence="1 2">
    <name type="scientific">Youngiibacter multivorans</name>
    <dbReference type="NCBI Taxonomy" id="937251"/>
    <lineage>
        <taxon>Bacteria</taxon>
        <taxon>Bacillati</taxon>
        <taxon>Bacillota</taxon>
        <taxon>Clostridia</taxon>
        <taxon>Eubacteriales</taxon>
        <taxon>Clostridiaceae</taxon>
        <taxon>Youngiibacter</taxon>
    </lineage>
</organism>
<proteinExistence type="predicted"/>
<sequence length="101" mass="11505">MERLELLQVHNMIREIRGMLTFGPSPCLETPCMPGTAFQINEGNSVWYLKWNGRLLDCGDEFDGTRLQEGMHLRVSGVETILKDIYGLEHKVVELGSLEKL</sequence>
<dbReference type="Proteomes" id="UP001519271">
    <property type="component" value="Unassembled WGS sequence"/>
</dbReference>
<protein>
    <submittedName>
        <fullName evidence="1">Uncharacterized protein</fullName>
    </submittedName>
</protein>